<dbReference type="Proteomes" id="UP000051330">
    <property type="component" value="Unassembled WGS sequence"/>
</dbReference>
<dbReference type="Pfam" id="PF15781">
    <property type="entry name" value="ParE-like_toxin"/>
    <property type="match status" value="1"/>
</dbReference>
<dbReference type="STRING" id="1423792.FD09_GL000217"/>
<accession>A0A0R1N2L9</accession>
<dbReference type="InterPro" id="IPR031552">
    <property type="entry name" value="ParE-like_toxin"/>
</dbReference>
<evidence type="ECO:0000313" key="2">
    <source>
        <dbReference type="Proteomes" id="UP000051330"/>
    </source>
</evidence>
<dbReference type="AlphaFoldDB" id="A0A0R1N2L9"/>
<name>A0A0R1N2L9_9LACO</name>
<dbReference type="PATRIC" id="fig|1423792.3.peg.221"/>
<organism evidence="1 2">
    <name type="scientific">Schleiferilactobacillus perolens DSM 12744</name>
    <dbReference type="NCBI Taxonomy" id="1423792"/>
    <lineage>
        <taxon>Bacteria</taxon>
        <taxon>Bacillati</taxon>
        <taxon>Bacillota</taxon>
        <taxon>Bacilli</taxon>
        <taxon>Lactobacillales</taxon>
        <taxon>Lactobacillaceae</taxon>
        <taxon>Schleiferilactobacillus</taxon>
    </lineage>
</organism>
<sequence length="67" mass="7615">MHGDIAEDPSVGKQKTGDLAGYYAFNFRYANTSYRTAYIIDSDTLIIIVLIGTPENFYHSLRQVPRE</sequence>
<protein>
    <submittedName>
        <fullName evidence="1">Uncharacterized protein</fullName>
    </submittedName>
</protein>
<evidence type="ECO:0000313" key="1">
    <source>
        <dbReference type="EMBL" id="KRL14566.1"/>
    </source>
</evidence>
<proteinExistence type="predicted"/>
<keyword evidence="2" id="KW-1185">Reference proteome</keyword>
<comment type="caution">
    <text evidence="1">The sequence shown here is derived from an EMBL/GenBank/DDBJ whole genome shotgun (WGS) entry which is preliminary data.</text>
</comment>
<gene>
    <name evidence="1" type="ORF">FD09_GL000217</name>
</gene>
<reference evidence="1 2" key="1">
    <citation type="journal article" date="2015" name="Genome Announc.">
        <title>Expanding the biotechnology potential of lactobacilli through comparative genomics of 213 strains and associated genera.</title>
        <authorList>
            <person name="Sun Z."/>
            <person name="Harris H.M."/>
            <person name="McCann A."/>
            <person name="Guo C."/>
            <person name="Argimon S."/>
            <person name="Zhang W."/>
            <person name="Yang X."/>
            <person name="Jeffery I.B."/>
            <person name="Cooney J.C."/>
            <person name="Kagawa T.F."/>
            <person name="Liu W."/>
            <person name="Song Y."/>
            <person name="Salvetti E."/>
            <person name="Wrobel A."/>
            <person name="Rasinkangas P."/>
            <person name="Parkhill J."/>
            <person name="Rea M.C."/>
            <person name="O'Sullivan O."/>
            <person name="Ritari J."/>
            <person name="Douillard F.P."/>
            <person name="Paul Ross R."/>
            <person name="Yang R."/>
            <person name="Briner A.E."/>
            <person name="Felis G.E."/>
            <person name="de Vos W.M."/>
            <person name="Barrangou R."/>
            <person name="Klaenhammer T.R."/>
            <person name="Caufield P.W."/>
            <person name="Cui Y."/>
            <person name="Zhang H."/>
            <person name="O'Toole P.W."/>
        </authorList>
    </citation>
    <scope>NUCLEOTIDE SEQUENCE [LARGE SCALE GENOMIC DNA]</scope>
    <source>
        <strain evidence="1 2">DSM 12744</strain>
    </source>
</reference>
<dbReference type="InterPro" id="IPR035093">
    <property type="entry name" value="RelE/ParE_toxin_dom_sf"/>
</dbReference>
<dbReference type="Gene3D" id="3.30.2310.20">
    <property type="entry name" value="RelE-like"/>
    <property type="match status" value="1"/>
</dbReference>
<dbReference type="EMBL" id="AZEC01000001">
    <property type="protein sequence ID" value="KRL14566.1"/>
    <property type="molecule type" value="Genomic_DNA"/>
</dbReference>